<dbReference type="RefSeq" id="WP_282011175.1">
    <property type="nucleotide sequence ID" value="NZ_OX336137.1"/>
</dbReference>
<proteinExistence type="inferred from homology"/>
<dbReference type="Proteomes" id="UP001157733">
    <property type="component" value="Chromosome"/>
</dbReference>
<evidence type="ECO:0000313" key="6">
    <source>
        <dbReference type="EMBL" id="CAI2718270.1"/>
    </source>
</evidence>
<dbReference type="EC" id="4.1.2.14" evidence="6"/>
<name>A0ABN8W2H1_9BACT</name>
<dbReference type="PANTHER" id="PTHR30246:SF1">
    <property type="entry name" value="2-DEHYDRO-3-DEOXY-6-PHOSPHOGALACTONATE ALDOLASE-RELATED"/>
    <property type="match status" value="1"/>
</dbReference>
<dbReference type="NCBIfam" id="TIGR01182">
    <property type="entry name" value="eda"/>
    <property type="match status" value="1"/>
</dbReference>
<keyword evidence="4 6" id="KW-0456">Lyase</keyword>
<dbReference type="SUPFAM" id="SSF51569">
    <property type="entry name" value="Aldolase"/>
    <property type="match status" value="1"/>
</dbReference>
<evidence type="ECO:0000313" key="7">
    <source>
        <dbReference type="Proteomes" id="UP001157733"/>
    </source>
</evidence>
<sequence length="218" mass="23291">MSGVAFDPARFAQKPVLGIIRGVTETQLHGVLQAVVRSGVEFVELTLNTPDAISLLKAADREFSDSLCLGAGTVLSVRDAEMATAAGARFLVSPTAQPEVARFCREQGLHHFPGAFTPTEIENAWNAGACMVKVFPASVLGPGYFREIKGPFNDIRLMAVGGVRASNVRDYFEKGASAVAVGASVFSQQRMESGDHAAIQHDLAEILIEVTAFLNKNK</sequence>
<gene>
    <name evidence="6" type="ORF">NSPWAT_1411</name>
</gene>
<accession>A0ABN8W2H1</accession>
<dbReference type="PANTHER" id="PTHR30246">
    <property type="entry name" value="2-KETO-3-DEOXY-6-PHOSPHOGLUCONATE ALDOLASE"/>
    <property type="match status" value="1"/>
</dbReference>
<dbReference type="Pfam" id="PF01081">
    <property type="entry name" value="Aldolase"/>
    <property type="match status" value="1"/>
</dbReference>
<keyword evidence="5" id="KW-0119">Carbohydrate metabolism</keyword>
<organism evidence="6 7">
    <name type="scientific">Nitrospina watsonii</name>
    <dbReference type="NCBI Taxonomy" id="1323948"/>
    <lineage>
        <taxon>Bacteria</taxon>
        <taxon>Pseudomonadati</taxon>
        <taxon>Nitrospinota/Tectimicrobiota group</taxon>
        <taxon>Nitrospinota</taxon>
        <taxon>Nitrospinia</taxon>
        <taxon>Nitrospinales</taxon>
        <taxon>Nitrospinaceae</taxon>
        <taxon>Nitrospina</taxon>
    </lineage>
</organism>
<dbReference type="EC" id="4.1.3.16" evidence="6"/>
<dbReference type="GO" id="GO:0008700">
    <property type="term" value="F:(R,S)-4-hydroxy-2-oxoglutarate aldolase activity"/>
    <property type="evidence" value="ECO:0007669"/>
    <property type="project" value="UniProtKB-EC"/>
</dbReference>
<evidence type="ECO:0000256" key="4">
    <source>
        <dbReference type="ARBA" id="ARBA00023239"/>
    </source>
</evidence>
<comment type="pathway">
    <text evidence="1">Carbohydrate acid metabolism.</text>
</comment>
<keyword evidence="7" id="KW-1185">Reference proteome</keyword>
<dbReference type="Gene3D" id="3.20.20.70">
    <property type="entry name" value="Aldolase class I"/>
    <property type="match status" value="1"/>
</dbReference>
<dbReference type="InterPro" id="IPR000887">
    <property type="entry name" value="Aldlse_KDPG_KHG"/>
</dbReference>
<reference evidence="6 7" key="1">
    <citation type="submission" date="2022-09" db="EMBL/GenBank/DDBJ databases">
        <authorList>
            <person name="Kop L."/>
        </authorList>
    </citation>
    <scope>NUCLEOTIDE SEQUENCE [LARGE SCALE GENOMIC DNA]</scope>
    <source>
        <strain evidence="6 7">347</strain>
    </source>
</reference>
<evidence type="ECO:0000256" key="3">
    <source>
        <dbReference type="ARBA" id="ARBA00011233"/>
    </source>
</evidence>
<dbReference type="InterPro" id="IPR013785">
    <property type="entry name" value="Aldolase_TIM"/>
</dbReference>
<comment type="subunit">
    <text evidence="3">Homotrimer.</text>
</comment>
<evidence type="ECO:0000256" key="2">
    <source>
        <dbReference type="ARBA" id="ARBA00006906"/>
    </source>
</evidence>
<comment type="similarity">
    <text evidence="2">Belongs to the KHG/KDPG aldolase family.</text>
</comment>
<evidence type="ECO:0000256" key="5">
    <source>
        <dbReference type="ARBA" id="ARBA00023277"/>
    </source>
</evidence>
<dbReference type="EMBL" id="OX336137">
    <property type="protein sequence ID" value="CAI2718270.1"/>
    <property type="molecule type" value="Genomic_DNA"/>
</dbReference>
<protein>
    <submittedName>
        <fullName evidence="6">4-Hydroxy-2-oxoglutarate aldolase</fullName>
        <ecNumber evidence="6">4.1.2.14</ecNumber>
        <ecNumber evidence="6">4.1.3.16</ecNumber>
    </submittedName>
</protein>
<evidence type="ECO:0000256" key="1">
    <source>
        <dbReference type="ARBA" id="ARBA00004761"/>
    </source>
</evidence>
<dbReference type="GO" id="GO:0008675">
    <property type="term" value="F:2-dehydro-3-deoxy-phosphogluconate aldolase activity"/>
    <property type="evidence" value="ECO:0007669"/>
    <property type="project" value="UniProtKB-EC"/>
</dbReference>
<dbReference type="CDD" id="cd00452">
    <property type="entry name" value="KDPG_aldolase"/>
    <property type="match status" value="1"/>
</dbReference>